<dbReference type="EMBL" id="GEDG01024980">
    <property type="protein sequence ID" value="JAP15573.1"/>
    <property type="molecule type" value="Transcribed_RNA"/>
</dbReference>
<keyword evidence="1" id="KW-0812">Transmembrane</keyword>
<evidence type="ECO:0000256" key="1">
    <source>
        <dbReference type="SAM" id="Phobius"/>
    </source>
</evidence>
<protein>
    <submittedName>
        <fullName evidence="2">Putative ovule protein</fullName>
    </submittedName>
</protein>
<proteinExistence type="predicted"/>
<keyword evidence="1" id="KW-0472">Membrane</keyword>
<feature type="transmembrane region" description="Helical" evidence="1">
    <location>
        <begin position="30"/>
        <end position="51"/>
    </location>
</feature>
<accession>A0A0V0H5E0</accession>
<keyword evidence="1" id="KW-1133">Transmembrane helix</keyword>
<evidence type="ECO:0000313" key="2">
    <source>
        <dbReference type="EMBL" id="JAP15573.1"/>
    </source>
</evidence>
<dbReference type="EMBL" id="GEDG01023877">
    <property type="protein sequence ID" value="JAP16399.1"/>
    <property type="molecule type" value="Transcribed_RNA"/>
</dbReference>
<dbReference type="AlphaFoldDB" id="A0A0V0H5E0"/>
<reference evidence="2" key="1">
    <citation type="submission" date="2015-12" db="EMBL/GenBank/DDBJ databases">
        <title>Gene expression during late stages of embryo sac development: a critical building block for successful pollen-pistil interactions.</title>
        <authorList>
            <person name="Liu Y."/>
            <person name="Joly V."/>
            <person name="Sabar M."/>
            <person name="Matton D.P."/>
        </authorList>
    </citation>
    <scope>NUCLEOTIDE SEQUENCE</scope>
</reference>
<organism evidence="2">
    <name type="scientific">Solanum chacoense</name>
    <name type="common">Chaco potato</name>
    <dbReference type="NCBI Taxonomy" id="4108"/>
    <lineage>
        <taxon>Eukaryota</taxon>
        <taxon>Viridiplantae</taxon>
        <taxon>Streptophyta</taxon>
        <taxon>Embryophyta</taxon>
        <taxon>Tracheophyta</taxon>
        <taxon>Spermatophyta</taxon>
        <taxon>Magnoliopsida</taxon>
        <taxon>eudicotyledons</taxon>
        <taxon>Gunneridae</taxon>
        <taxon>Pentapetalae</taxon>
        <taxon>asterids</taxon>
        <taxon>lamiids</taxon>
        <taxon>Solanales</taxon>
        <taxon>Solanaceae</taxon>
        <taxon>Solanoideae</taxon>
        <taxon>Solaneae</taxon>
        <taxon>Solanum</taxon>
    </lineage>
</organism>
<name>A0A0V0H5E0_SOLCH</name>
<sequence length="83" mass="9977">MDTIYILFKCRHHLQKCVCTPLCLSVMYVYIYILGMARAATGPIYNLVYFLKYLFKMMKHHKENLSFDKMNTWIKLNYLEVTV</sequence>